<evidence type="ECO:0000313" key="1">
    <source>
        <dbReference type="EMBL" id="EMY70614.1"/>
    </source>
</evidence>
<reference evidence="1 2" key="1">
    <citation type="submission" date="2013-03" db="EMBL/GenBank/DDBJ databases">
        <authorList>
            <person name="Harkins D.M."/>
            <person name="Durkin A.S."/>
            <person name="Brinkac L.M."/>
            <person name="Haft D.H."/>
            <person name="Selengut J.D."/>
            <person name="Sanka R."/>
            <person name="DePew J."/>
            <person name="Purushe J."/>
            <person name="Galloway R.L."/>
            <person name="Vinetz J.M."/>
            <person name="Sutton G.G."/>
            <person name="Nierman W.C."/>
            <person name="Fouts D.E."/>
        </authorList>
    </citation>
    <scope>NUCLEOTIDE SEQUENCE [LARGE SCALE GENOMIC DNA]</scope>
    <source>
        <strain evidence="1 2">Waz Holland</strain>
    </source>
</reference>
<proteinExistence type="predicted"/>
<comment type="caution">
    <text evidence="1">The sequence shown here is derived from an EMBL/GenBank/DDBJ whole genome shotgun (WGS) entry which is preliminary data.</text>
</comment>
<protein>
    <submittedName>
        <fullName evidence="1">Uncharacterized protein</fullName>
    </submittedName>
</protein>
<organism evidence="1 2">
    <name type="scientific">Leptospira vanthielii serovar Holland str. Waz Holland = ATCC 700522</name>
    <dbReference type="NCBI Taxonomy" id="1218591"/>
    <lineage>
        <taxon>Bacteria</taxon>
        <taxon>Pseudomonadati</taxon>
        <taxon>Spirochaetota</taxon>
        <taxon>Spirochaetia</taxon>
        <taxon>Leptospirales</taxon>
        <taxon>Leptospiraceae</taxon>
        <taxon>Leptospira</taxon>
    </lineage>
</organism>
<sequence length="46" mass="5620">MLTYYNKVREKIKGNVFNLNENKEIPFIIERFPEQTIFDLTQKSNR</sequence>
<dbReference type="Proteomes" id="UP000012227">
    <property type="component" value="Unassembled WGS sequence"/>
</dbReference>
<dbReference type="AlphaFoldDB" id="N1W316"/>
<accession>N1W316</accession>
<name>N1W316_9LEPT</name>
<gene>
    <name evidence="1" type="ORF">LEP1GSC199_1626</name>
</gene>
<evidence type="ECO:0000313" key="2">
    <source>
        <dbReference type="Proteomes" id="UP000012227"/>
    </source>
</evidence>
<dbReference type="EMBL" id="AOGY02000029">
    <property type="protein sequence ID" value="EMY70614.1"/>
    <property type="molecule type" value="Genomic_DNA"/>
</dbReference>